<keyword evidence="2" id="KW-1133">Transmembrane helix</keyword>
<evidence type="ECO:0000256" key="1">
    <source>
        <dbReference type="ARBA" id="ARBA00023157"/>
    </source>
</evidence>
<dbReference type="Pfam" id="PF00429">
    <property type="entry name" value="TLV_coat"/>
    <property type="match status" value="1"/>
</dbReference>
<protein>
    <submittedName>
        <fullName evidence="3">Uncharacterized protein</fullName>
    </submittedName>
</protein>
<dbReference type="Proteomes" id="UP000585614">
    <property type="component" value="Unassembled WGS sequence"/>
</dbReference>
<dbReference type="PANTHER" id="PTHR10424:SF73">
    <property type="entry name" value="ENDOGENOUS RETROVIRUS GROUP FC1 ENV POLYPROTEIN-RELATED"/>
    <property type="match status" value="1"/>
</dbReference>
<keyword evidence="1" id="KW-1015">Disulfide bond</keyword>
<dbReference type="InterPro" id="IPR018154">
    <property type="entry name" value="TLV/ENV_coat_polyprotein"/>
</dbReference>
<comment type="caution">
    <text evidence="3">The sequence shown here is derived from an EMBL/GenBank/DDBJ whole genome shotgun (WGS) entry which is preliminary data.</text>
</comment>
<dbReference type="AlphaFoldDB" id="A0A7J7W7P5"/>
<proteinExistence type="predicted"/>
<name>A0A7J7W7P5_RHIFE</name>
<evidence type="ECO:0000256" key="2">
    <source>
        <dbReference type="SAM" id="Phobius"/>
    </source>
</evidence>
<dbReference type="Gene3D" id="1.10.287.210">
    <property type="match status" value="1"/>
</dbReference>
<evidence type="ECO:0000313" key="4">
    <source>
        <dbReference type="Proteomes" id="UP000585614"/>
    </source>
</evidence>
<gene>
    <name evidence="3" type="ORF">mRhiFer1_008098</name>
</gene>
<dbReference type="EMBL" id="JACAGC010000011">
    <property type="protein sequence ID" value="KAF6333321.1"/>
    <property type="molecule type" value="Genomic_DNA"/>
</dbReference>
<dbReference type="CDD" id="cd09851">
    <property type="entry name" value="HTLV-1-like_HR1-HR2"/>
    <property type="match status" value="1"/>
</dbReference>
<keyword evidence="2" id="KW-0472">Membrane</keyword>
<accession>A0A7J7W7P5</accession>
<feature type="transmembrane region" description="Helical" evidence="2">
    <location>
        <begin position="89"/>
        <end position="115"/>
    </location>
</feature>
<sequence length="145" mass="15873">MDRVADSLTTLQSQLNSLAAVALQNRQALDLLAAEKGGTCLFLGEECCYFVNQSGIVTAKVRELRDCIQKCRDDLNGSWGLNPSLWPSWLLPLADSLLTILLLATIGPCIVNAVIRFIDTSVTHQATAQILALRGYHPLSQYDDL</sequence>
<keyword evidence="2" id="KW-0812">Transmembrane</keyword>
<dbReference type="PANTHER" id="PTHR10424">
    <property type="entry name" value="VIRAL ENVELOPE PROTEIN"/>
    <property type="match status" value="1"/>
</dbReference>
<evidence type="ECO:0000313" key="3">
    <source>
        <dbReference type="EMBL" id="KAF6333321.1"/>
    </source>
</evidence>
<reference evidence="3 4" key="1">
    <citation type="journal article" date="2020" name="Nature">
        <title>Six reference-quality genomes reveal evolution of bat adaptations.</title>
        <authorList>
            <person name="Jebb D."/>
            <person name="Huang Z."/>
            <person name="Pippel M."/>
            <person name="Hughes G.M."/>
            <person name="Lavrichenko K."/>
            <person name="Devanna P."/>
            <person name="Winkler S."/>
            <person name="Jermiin L.S."/>
            <person name="Skirmuntt E.C."/>
            <person name="Katzourakis A."/>
            <person name="Burkitt-Gray L."/>
            <person name="Ray D.A."/>
            <person name="Sullivan K.A.M."/>
            <person name="Roscito J.G."/>
            <person name="Kirilenko B.M."/>
            <person name="Davalos L.M."/>
            <person name="Corthals A.P."/>
            <person name="Power M.L."/>
            <person name="Jones G."/>
            <person name="Ransome R.D."/>
            <person name="Dechmann D.K.N."/>
            <person name="Locatelli A.G."/>
            <person name="Puechmaille S.J."/>
            <person name="Fedrigo O."/>
            <person name="Jarvis E.D."/>
            <person name="Hiller M."/>
            <person name="Vernes S.C."/>
            <person name="Myers E.W."/>
            <person name="Teeling E.C."/>
        </authorList>
    </citation>
    <scope>NUCLEOTIDE SEQUENCE [LARGE SCALE GENOMIC DNA]</scope>
    <source>
        <strain evidence="3">MRhiFer1</strain>
        <tissue evidence="3">Lung</tissue>
    </source>
</reference>
<dbReference type="SUPFAM" id="SSF58069">
    <property type="entry name" value="Virus ectodomain"/>
    <property type="match status" value="1"/>
</dbReference>
<organism evidence="3 4">
    <name type="scientific">Rhinolophus ferrumequinum</name>
    <name type="common">Greater horseshoe bat</name>
    <dbReference type="NCBI Taxonomy" id="59479"/>
    <lineage>
        <taxon>Eukaryota</taxon>
        <taxon>Metazoa</taxon>
        <taxon>Chordata</taxon>
        <taxon>Craniata</taxon>
        <taxon>Vertebrata</taxon>
        <taxon>Euteleostomi</taxon>
        <taxon>Mammalia</taxon>
        <taxon>Eutheria</taxon>
        <taxon>Laurasiatheria</taxon>
        <taxon>Chiroptera</taxon>
        <taxon>Yinpterochiroptera</taxon>
        <taxon>Rhinolophoidea</taxon>
        <taxon>Rhinolophidae</taxon>
        <taxon>Rhinolophinae</taxon>
        <taxon>Rhinolophus</taxon>
    </lineage>
</organism>